<sequence length="61" mass="6854">MLHVIGAKLSLKHDIIAHEKAAVEGHRHPFAVSFRVYMQMGFARVAGDSDWIAFLHVGKKQ</sequence>
<dbReference type="Proteomes" id="UP001597520">
    <property type="component" value="Unassembled WGS sequence"/>
</dbReference>
<comment type="caution">
    <text evidence="1">The sequence shown here is derived from an EMBL/GenBank/DDBJ whole genome shotgun (WGS) entry which is preliminary data.</text>
</comment>
<accession>A0ABW5T499</accession>
<organism evidence="1 2">
    <name type="scientific">Salibacterium lacus</name>
    <dbReference type="NCBI Taxonomy" id="1898109"/>
    <lineage>
        <taxon>Bacteria</taxon>
        <taxon>Bacillati</taxon>
        <taxon>Bacillota</taxon>
        <taxon>Bacilli</taxon>
        <taxon>Bacillales</taxon>
        <taxon>Bacillaceae</taxon>
    </lineage>
</organism>
<keyword evidence="2" id="KW-1185">Reference proteome</keyword>
<reference evidence="2" key="1">
    <citation type="journal article" date="2019" name="Int. J. Syst. Evol. Microbiol.">
        <title>The Global Catalogue of Microorganisms (GCM) 10K type strain sequencing project: providing services to taxonomists for standard genome sequencing and annotation.</title>
        <authorList>
            <consortium name="The Broad Institute Genomics Platform"/>
            <consortium name="The Broad Institute Genome Sequencing Center for Infectious Disease"/>
            <person name="Wu L."/>
            <person name="Ma J."/>
        </authorList>
    </citation>
    <scope>NUCLEOTIDE SEQUENCE [LARGE SCALE GENOMIC DNA]</scope>
    <source>
        <strain evidence="2">KCTC 33792</strain>
    </source>
</reference>
<name>A0ABW5T499_9BACI</name>
<proteinExistence type="predicted"/>
<gene>
    <name evidence="1" type="ORF">ACFSUB_15370</name>
</gene>
<dbReference type="RefSeq" id="WP_380714145.1">
    <property type="nucleotide sequence ID" value="NZ_JBHUML010000005.1"/>
</dbReference>
<dbReference type="EMBL" id="JBHUML010000005">
    <property type="protein sequence ID" value="MFD2706842.1"/>
    <property type="molecule type" value="Genomic_DNA"/>
</dbReference>
<protein>
    <submittedName>
        <fullName evidence="1">Uncharacterized protein</fullName>
    </submittedName>
</protein>
<evidence type="ECO:0000313" key="1">
    <source>
        <dbReference type="EMBL" id="MFD2706842.1"/>
    </source>
</evidence>
<evidence type="ECO:0000313" key="2">
    <source>
        <dbReference type="Proteomes" id="UP001597520"/>
    </source>
</evidence>